<evidence type="ECO:0000313" key="3">
    <source>
        <dbReference type="EMBL" id="TWG38725.1"/>
    </source>
</evidence>
<dbReference type="NCBIfam" id="NF008427">
    <property type="entry name" value="PRK11263.1"/>
    <property type="match status" value="1"/>
</dbReference>
<keyword evidence="1" id="KW-0472">Membrane</keyword>
<keyword evidence="1" id="KW-1003">Cell membrane</keyword>
<dbReference type="GO" id="GO:0008808">
    <property type="term" value="F:cardiolipin synthase activity"/>
    <property type="evidence" value="ECO:0007669"/>
    <property type="project" value="InterPro"/>
</dbReference>
<keyword evidence="1" id="KW-0594">Phospholipid biosynthesis</keyword>
<feature type="active site" evidence="1">
    <location>
        <position position="122"/>
    </location>
</feature>
<accession>A0A561XRI6</accession>
<feature type="active site" evidence="1">
    <location>
        <position position="129"/>
    </location>
</feature>
<feature type="active site" evidence="1">
    <location>
        <position position="326"/>
    </location>
</feature>
<dbReference type="CDD" id="cd09110">
    <property type="entry name" value="PLDc_CLS_1"/>
    <property type="match status" value="1"/>
</dbReference>
<dbReference type="InterPro" id="IPR001736">
    <property type="entry name" value="PLipase_D/transphosphatidylase"/>
</dbReference>
<evidence type="ECO:0000259" key="2">
    <source>
        <dbReference type="PROSITE" id="PS50035"/>
    </source>
</evidence>
<gene>
    <name evidence="1" type="primary">clsB</name>
    <name evidence="3" type="ORF">ATF69_0589</name>
</gene>
<keyword evidence="1" id="KW-0444">Lipid biosynthesis</keyword>
<keyword evidence="1" id="KW-0443">Lipid metabolism</keyword>
<comment type="catalytic activity">
    <reaction evidence="1">
        <text>2 a 1,2-diacyl-sn-glycero-3-phospho-(1'-sn-glycerol) = a cardiolipin + glycerol</text>
        <dbReference type="Rhea" id="RHEA:31451"/>
        <dbReference type="ChEBI" id="CHEBI:17754"/>
        <dbReference type="ChEBI" id="CHEBI:62237"/>
        <dbReference type="ChEBI" id="CHEBI:64716"/>
    </reaction>
</comment>
<feature type="domain" description="PLD phosphodiesterase" evidence="2">
    <location>
        <begin position="117"/>
        <end position="144"/>
    </location>
</feature>
<dbReference type="AlphaFoldDB" id="A0A561XRI6"/>
<comment type="subcellular location">
    <subcellularLocation>
        <location evidence="1">Cell membrane</location>
        <topology evidence="1">Peripheral membrane protein</topology>
    </subcellularLocation>
</comment>
<dbReference type="InterPro" id="IPR030872">
    <property type="entry name" value="Cardiolipin_synth_ClsB"/>
</dbReference>
<feature type="active site" evidence="1">
    <location>
        <position position="319"/>
    </location>
</feature>
<keyword evidence="1" id="KW-1208">Phospholipid metabolism</keyword>
<evidence type="ECO:0000313" key="4">
    <source>
        <dbReference type="Proteomes" id="UP000321485"/>
    </source>
</evidence>
<dbReference type="GO" id="GO:0032049">
    <property type="term" value="P:cardiolipin biosynthetic process"/>
    <property type="evidence" value="ECO:0007669"/>
    <property type="project" value="InterPro"/>
</dbReference>
<comment type="similarity">
    <text evidence="1">Belongs to the phospholipase D family. Cardiolipin synthase subfamily. ClsB sub-subfamily.</text>
</comment>
<reference evidence="3 4" key="1">
    <citation type="journal article" date="2015" name="Stand. Genomic Sci.">
        <title>Genomic Encyclopedia of Bacterial and Archaeal Type Strains, Phase III: the genomes of soil and plant-associated and newly described type strains.</title>
        <authorList>
            <person name="Whitman W.B."/>
            <person name="Woyke T."/>
            <person name="Klenk H.P."/>
            <person name="Zhou Y."/>
            <person name="Lilburn T.G."/>
            <person name="Beck B.J."/>
            <person name="De Vos P."/>
            <person name="Vandamme P."/>
            <person name="Eisen J.A."/>
            <person name="Garrity G."/>
            <person name="Hugenholtz P."/>
            <person name="Kyrpides N.C."/>
        </authorList>
    </citation>
    <scope>NUCLEOTIDE SEQUENCE [LARGE SCALE GENOMIC DNA]</scope>
    <source>
        <strain evidence="3 4">DSM 64</strain>
    </source>
</reference>
<dbReference type="HAMAP" id="MF_01917">
    <property type="entry name" value="Cardiolipin_synth_ClsB"/>
    <property type="match status" value="1"/>
</dbReference>
<keyword evidence="1" id="KW-0808">Transferase</keyword>
<feature type="active site" evidence="1">
    <location>
        <position position="124"/>
    </location>
</feature>
<dbReference type="EMBL" id="VJWE01000011">
    <property type="protein sequence ID" value="TWG38725.1"/>
    <property type="molecule type" value="Genomic_DNA"/>
</dbReference>
<feature type="active site" evidence="1">
    <location>
        <position position="321"/>
    </location>
</feature>
<dbReference type="CDD" id="cd09159">
    <property type="entry name" value="PLDc_ybhO_like_2"/>
    <property type="match status" value="1"/>
</dbReference>
<comment type="function">
    <text evidence="1">Catalyzes the phosphatidyl group transfer from one phosphatidylglycerol molecule to another to form cardiolipin (CL) (diphosphatidylglycerol) and glycerol.</text>
</comment>
<comment type="caution">
    <text evidence="3">The sequence shown here is derived from an EMBL/GenBank/DDBJ whole genome shotgun (WGS) entry which is preliminary data.</text>
</comment>
<dbReference type="RefSeq" id="WP_146869842.1">
    <property type="nucleotide sequence ID" value="NZ_VJWE01000011.1"/>
</dbReference>
<dbReference type="Proteomes" id="UP000321485">
    <property type="component" value="Unassembled WGS sequence"/>
</dbReference>
<dbReference type="GeneID" id="51109663"/>
<dbReference type="Pfam" id="PF13091">
    <property type="entry name" value="PLDc_2"/>
    <property type="match status" value="2"/>
</dbReference>
<organism evidence="3 4">
    <name type="scientific">Acidovorax delafieldii</name>
    <name type="common">Pseudomonas delafieldii</name>
    <dbReference type="NCBI Taxonomy" id="47920"/>
    <lineage>
        <taxon>Bacteria</taxon>
        <taxon>Pseudomonadati</taxon>
        <taxon>Pseudomonadota</taxon>
        <taxon>Betaproteobacteria</taxon>
        <taxon>Burkholderiales</taxon>
        <taxon>Comamonadaceae</taxon>
        <taxon>Acidovorax</taxon>
    </lineage>
</organism>
<dbReference type="InterPro" id="IPR025202">
    <property type="entry name" value="PLD-like_dom"/>
</dbReference>
<dbReference type="Gene3D" id="3.30.870.10">
    <property type="entry name" value="Endonuclease Chain A"/>
    <property type="match status" value="2"/>
</dbReference>
<proteinExistence type="inferred from homology"/>
<sequence>MRRKPFVQAPGTGPADDHQVRLLQGAEEFFPALTEAMDAAMADIQFETYIFDFTGAGATVAQALMRAAARGVRTHLVVDGVGTGALPKAWADQLQAAGVLCSVYSPLGPLGLLLPHRWRRLHRKLCVVDGRVLFCGGINVLDDFHDPNHGTLEAPRFDFAVRATGSLVASASDTMDQLWWRMQAVRDARQRRLPEALQALRAASAARHAEQGGDPGAGPPVRATLVLRDNVRNRSRIEKAYRRAIGAARHEVIIANAYFMPGGKLRRALVMAARRGVRVRLLLQGRYEYFMQYHAARPVYGALLEAGVEIYEYAPSFLHAKVAVIDAQGDRPWATVGSSNLDPLSLLLAREANVVVEDAAFAIDLRQRLVHAMQHAGRRMDPARYAGRPLRQRVLDRVAFGLMRLALWVTGKRY</sequence>
<protein>
    <recommendedName>
        <fullName evidence="1">Cardiolipin synthase B</fullName>
        <shortName evidence="1">CL synthase</shortName>
        <ecNumber evidence="1">2.7.8.-</ecNumber>
    </recommendedName>
</protein>
<feature type="domain" description="PLD phosphodiesterase" evidence="2">
    <location>
        <begin position="314"/>
        <end position="345"/>
    </location>
</feature>
<dbReference type="GO" id="GO:0005886">
    <property type="term" value="C:plasma membrane"/>
    <property type="evidence" value="ECO:0007669"/>
    <property type="project" value="UniProtKB-SubCell"/>
</dbReference>
<dbReference type="EC" id="2.7.8.-" evidence="1"/>
<dbReference type="SUPFAM" id="SSF56024">
    <property type="entry name" value="Phospholipase D/nuclease"/>
    <property type="match status" value="2"/>
</dbReference>
<dbReference type="PANTHER" id="PTHR21248:SF22">
    <property type="entry name" value="PHOSPHOLIPASE D"/>
    <property type="match status" value="1"/>
</dbReference>
<dbReference type="PROSITE" id="PS50035">
    <property type="entry name" value="PLD"/>
    <property type="match status" value="2"/>
</dbReference>
<evidence type="ECO:0000256" key="1">
    <source>
        <dbReference type="HAMAP-Rule" id="MF_01917"/>
    </source>
</evidence>
<name>A0A561XRI6_ACIDE</name>
<dbReference type="PANTHER" id="PTHR21248">
    <property type="entry name" value="CARDIOLIPIN SYNTHASE"/>
    <property type="match status" value="1"/>
</dbReference>